<dbReference type="InterPro" id="IPR050194">
    <property type="entry name" value="Glycosyltransferase_grp1"/>
</dbReference>
<protein>
    <submittedName>
        <fullName evidence="2">Glycosyl transferase group 1</fullName>
    </submittedName>
</protein>
<keyword evidence="3" id="KW-1185">Reference proteome</keyword>
<dbReference type="InterPro" id="IPR016195">
    <property type="entry name" value="Pol/histidinol_Pase-like"/>
</dbReference>
<dbReference type="Gene3D" id="3.40.50.2000">
    <property type="entry name" value="Glycogen Phosphorylase B"/>
    <property type="match status" value="2"/>
</dbReference>
<dbReference type="eggNOG" id="COG0438">
    <property type="taxonomic scope" value="Bacteria"/>
</dbReference>
<dbReference type="GO" id="GO:0016757">
    <property type="term" value="F:glycosyltransferase activity"/>
    <property type="evidence" value="ECO:0007669"/>
    <property type="project" value="InterPro"/>
</dbReference>
<dbReference type="InterPro" id="IPR003141">
    <property type="entry name" value="Pol/His_phosphatase_N"/>
</dbReference>
<reference evidence="2 3" key="2">
    <citation type="journal article" date="2012" name="Stand. Genomic Sci.">
        <title>Complete genome sequence of the thermophilic sulfate-reducing ocean bacterium Thermodesulfatator indicus type strain (CIR29812(T)).</title>
        <authorList>
            <person name="Anderson I."/>
            <person name="Saunders E."/>
            <person name="Lapidus A."/>
            <person name="Nolan M."/>
            <person name="Lucas S."/>
            <person name="Tice H."/>
            <person name="Del Rio T.G."/>
            <person name="Cheng J.F."/>
            <person name="Han C."/>
            <person name="Tapia R."/>
            <person name="Goodwin L.A."/>
            <person name="Pitluck S."/>
            <person name="Liolios K."/>
            <person name="Mavromatis K."/>
            <person name="Pagani I."/>
            <person name="Ivanova N."/>
            <person name="Mikhailova N."/>
            <person name="Pati A."/>
            <person name="Chen A."/>
            <person name="Palaniappan K."/>
            <person name="Land M."/>
            <person name="Hauser L."/>
            <person name="Jeffries C.D."/>
            <person name="Chang Y.J."/>
            <person name="Brambilla E.M."/>
            <person name="Rohde M."/>
            <person name="Spring S."/>
            <person name="Goker M."/>
            <person name="Detter J.C."/>
            <person name="Woyke T."/>
            <person name="Bristow J."/>
            <person name="Eisen J.A."/>
            <person name="Markowitz V."/>
            <person name="Hugenholtz P."/>
            <person name="Kyrpides N.C."/>
            <person name="Klenk H.P."/>
        </authorList>
    </citation>
    <scope>NUCLEOTIDE SEQUENCE [LARGE SCALE GENOMIC DNA]</scope>
    <source>
        <strain evidence="3">DSM 15286 / JCM 11887 / CIR29812</strain>
    </source>
</reference>
<dbReference type="InterPro" id="IPR001296">
    <property type="entry name" value="Glyco_trans_1"/>
</dbReference>
<dbReference type="Pfam" id="PF00534">
    <property type="entry name" value="Glycos_transf_1"/>
    <property type="match status" value="1"/>
</dbReference>
<dbReference type="PaxDb" id="667014-Thein_1602"/>
<sequence>MKNFMAKADLHVHSKASNSPAGWLSSIFNCPESYTEPKELYKRLKERGMTFITITDHNTINGVLEIADKPEVFIGCEYTVKFPEEKYDIHVLCYGIDENEHKILNELRENVYDFIDYIKEKNIAHTLAHPLYPVNRKPLSISIVEKFILLFDNWEIINGTRSQKTQTIEKSIIAKYQGFEKIRRLEEKYNIRSRRTRAEITFTGGSDDHGGMDAGRTWTEAKAKTIEDFLEAINKGETMAKTEKLGEERLINTVLRITYKYFEEKNKVPKEIKEVGDHIFLFKENNFVDYLIKNFTNINGNRELLLKEILKRAPFWTFEKTKKEFNCQNLGELLLATLSQLLPIIILYLQKEEENHTKNIAKKLKIDIKEHNRLAYITDTYYEINGVSRTAQIIKNLKIKHNLPIDIITMSHSSLNDEECINLNTYIDLPTPFYNEFRLRIPSIIDIFDLIKEREYSHIHIATPAPLGILFFLAGKIFKLPISFTFHTDVPQYILKYTENPKNYELSWQLLSWFCNQCDKILVPSKVYAEKLIFHGVESHKVRTFIRGVDTNLFNPNKKEKDFWKKELNIEIENKTKILYVGRISKEKNLDTFIKIAKSLPDQIFIIVGDGPYKNHIEKIKPKNVFITGYLKGEKLAKAYSNSDIFLFPSETETYGLVVLEAMASGLPVIVSNKGAAHEHIRHGENGFIAQKEDDYLKYIALLLTNDKIKDNLSKKAYYTAQNLNLEETYLHYINEIFFNREKKNENIRYHHILSQKKWRYKEIYR</sequence>
<name>F8AAV1_THEID</name>
<dbReference type="Pfam" id="PF13439">
    <property type="entry name" value="Glyco_transf_4"/>
    <property type="match status" value="1"/>
</dbReference>
<dbReference type="RefSeq" id="WP_013908204.1">
    <property type="nucleotide sequence ID" value="NC_015681.1"/>
</dbReference>
<dbReference type="KEGG" id="tid:Thein_1602"/>
<dbReference type="SUPFAM" id="SSF53756">
    <property type="entry name" value="UDP-Glycosyltransferase/glycogen phosphorylase"/>
    <property type="match status" value="1"/>
</dbReference>
<accession>F8AAV1</accession>
<feature type="domain" description="Polymerase/histidinol phosphatase N-terminal" evidence="1">
    <location>
        <begin position="8"/>
        <end position="82"/>
    </location>
</feature>
<dbReference type="STRING" id="667014.Thein_1602"/>
<dbReference type="SUPFAM" id="SSF89550">
    <property type="entry name" value="PHP domain-like"/>
    <property type="match status" value="1"/>
</dbReference>
<dbReference type="Proteomes" id="UP000006793">
    <property type="component" value="Chromosome"/>
</dbReference>
<dbReference type="AlphaFoldDB" id="F8AAV1"/>
<proteinExistence type="predicted"/>
<evidence type="ECO:0000313" key="2">
    <source>
        <dbReference type="EMBL" id="AEH45462.1"/>
    </source>
</evidence>
<dbReference type="SMART" id="SM00481">
    <property type="entry name" value="POLIIIAc"/>
    <property type="match status" value="1"/>
</dbReference>
<evidence type="ECO:0000313" key="3">
    <source>
        <dbReference type="Proteomes" id="UP000006793"/>
    </source>
</evidence>
<evidence type="ECO:0000259" key="1">
    <source>
        <dbReference type="SMART" id="SM00481"/>
    </source>
</evidence>
<gene>
    <name evidence="2" type="ordered locus">Thein_1602</name>
</gene>
<organism evidence="2 3">
    <name type="scientific">Thermodesulfatator indicus (strain DSM 15286 / JCM 11887 / CIR29812)</name>
    <dbReference type="NCBI Taxonomy" id="667014"/>
    <lineage>
        <taxon>Bacteria</taxon>
        <taxon>Pseudomonadati</taxon>
        <taxon>Thermodesulfobacteriota</taxon>
        <taxon>Thermodesulfobacteria</taxon>
        <taxon>Thermodesulfobacteriales</taxon>
        <taxon>Thermodesulfatatoraceae</taxon>
        <taxon>Thermodesulfatator</taxon>
    </lineage>
</organism>
<dbReference type="InParanoid" id="F8AAV1"/>
<dbReference type="PANTHER" id="PTHR45947:SF3">
    <property type="entry name" value="SULFOQUINOVOSYL TRANSFERASE SQD2"/>
    <property type="match status" value="1"/>
</dbReference>
<dbReference type="OrthoDB" id="9802525at2"/>
<keyword evidence="2" id="KW-0808">Transferase</keyword>
<reference evidence="3" key="1">
    <citation type="submission" date="2011-04" db="EMBL/GenBank/DDBJ databases">
        <title>The complete genome of Thermodesulfatator indicus DSM 15286.</title>
        <authorList>
            <person name="Lucas S."/>
            <person name="Copeland A."/>
            <person name="Lapidus A."/>
            <person name="Bruce D."/>
            <person name="Goodwin L."/>
            <person name="Pitluck S."/>
            <person name="Peters L."/>
            <person name="Kyrpides N."/>
            <person name="Mavromatis K."/>
            <person name="Pagani I."/>
            <person name="Ivanova N."/>
            <person name="Saunders L."/>
            <person name="Detter J.C."/>
            <person name="Tapia R."/>
            <person name="Han C."/>
            <person name="Land M."/>
            <person name="Hauser L."/>
            <person name="Markowitz V."/>
            <person name="Cheng J.-F."/>
            <person name="Hugenholtz P."/>
            <person name="Woyke T."/>
            <person name="Wu D."/>
            <person name="Spring S."/>
            <person name="Schroeder M."/>
            <person name="Brambilla E."/>
            <person name="Klenk H.-P."/>
            <person name="Eisen J.A."/>
        </authorList>
    </citation>
    <scope>NUCLEOTIDE SEQUENCE [LARGE SCALE GENOMIC DNA]</scope>
    <source>
        <strain evidence="3">DSM 15286 / JCM 11887 / CIR29812</strain>
    </source>
</reference>
<dbReference type="HOGENOM" id="CLU_018859_0_0_0"/>
<dbReference type="EMBL" id="CP002683">
    <property type="protein sequence ID" value="AEH45462.1"/>
    <property type="molecule type" value="Genomic_DNA"/>
</dbReference>
<dbReference type="PANTHER" id="PTHR45947">
    <property type="entry name" value="SULFOQUINOVOSYL TRANSFERASE SQD2"/>
    <property type="match status" value="1"/>
</dbReference>
<dbReference type="CDD" id="cd07432">
    <property type="entry name" value="PHP_HisPPase"/>
    <property type="match status" value="1"/>
</dbReference>
<dbReference type="Gene3D" id="3.20.20.140">
    <property type="entry name" value="Metal-dependent hydrolases"/>
    <property type="match status" value="1"/>
</dbReference>
<dbReference type="InterPro" id="IPR028098">
    <property type="entry name" value="Glyco_trans_4-like_N"/>
</dbReference>
<dbReference type="eggNOG" id="COG0613">
    <property type="taxonomic scope" value="Bacteria"/>
</dbReference>